<feature type="compositionally biased region" description="Low complexity" evidence="1">
    <location>
        <begin position="90"/>
        <end position="100"/>
    </location>
</feature>
<dbReference type="Gene3D" id="3.30.300.20">
    <property type="match status" value="1"/>
</dbReference>
<dbReference type="PANTHER" id="PTHR33515">
    <property type="entry name" value="RIBOSOME-BINDING FACTOR A, CHLOROPLASTIC-RELATED"/>
    <property type="match status" value="1"/>
</dbReference>
<dbReference type="EMBL" id="QGNW01000087">
    <property type="protein sequence ID" value="RVW99486.1"/>
    <property type="molecule type" value="Genomic_DNA"/>
</dbReference>
<feature type="region of interest" description="Disordered" evidence="1">
    <location>
        <begin position="86"/>
        <end position="121"/>
    </location>
</feature>
<feature type="compositionally biased region" description="Acidic residues" evidence="1">
    <location>
        <begin position="101"/>
        <end position="114"/>
    </location>
</feature>
<protein>
    <submittedName>
        <fullName evidence="2">Putative ribosome-binding factor A, chloroplastic</fullName>
    </submittedName>
</protein>
<dbReference type="AlphaFoldDB" id="A0A438IRZ2"/>
<dbReference type="SUPFAM" id="SSF89919">
    <property type="entry name" value="Ribosome-binding factor A, RbfA"/>
    <property type="match status" value="1"/>
</dbReference>
<dbReference type="PANTHER" id="PTHR33515:SF1">
    <property type="entry name" value="RIBOSOME-BINDING FACTOR A, CHLOROPLASTIC-RELATED"/>
    <property type="match status" value="1"/>
</dbReference>
<sequence length="121" mass="13887">MLLTDKVLQFSILPKAALGADYYLSSLTTIIHVEVSADLQVEYIRSELGRHMKLRLTQEICFIEEESLKRGSWVIAILDRMKNEKKMAESQDQSSESSDLSQDDDWEGDDDDPNENIIHIK</sequence>
<dbReference type="InterPro" id="IPR015946">
    <property type="entry name" value="KH_dom-like_a/b"/>
</dbReference>
<gene>
    <name evidence="2" type="primary">VvCHDp000828_0</name>
    <name evidence="2" type="ORF">CK203_038499</name>
</gene>
<evidence type="ECO:0000256" key="1">
    <source>
        <dbReference type="SAM" id="MobiDB-lite"/>
    </source>
</evidence>
<dbReference type="InterPro" id="IPR000238">
    <property type="entry name" value="RbfA"/>
</dbReference>
<accession>A0A438IRZ2</accession>
<comment type="caution">
    <text evidence="2">The sequence shown here is derived from an EMBL/GenBank/DDBJ whole genome shotgun (WGS) entry which is preliminary data.</text>
</comment>
<dbReference type="InterPro" id="IPR023799">
    <property type="entry name" value="RbfA_dom_sf"/>
</dbReference>
<dbReference type="Proteomes" id="UP000288805">
    <property type="component" value="Unassembled WGS sequence"/>
</dbReference>
<evidence type="ECO:0000313" key="3">
    <source>
        <dbReference type="Proteomes" id="UP000288805"/>
    </source>
</evidence>
<dbReference type="GO" id="GO:0006364">
    <property type="term" value="P:rRNA processing"/>
    <property type="evidence" value="ECO:0007669"/>
    <property type="project" value="InterPro"/>
</dbReference>
<name>A0A438IRZ2_VITVI</name>
<reference evidence="2 3" key="1">
    <citation type="journal article" date="2018" name="PLoS Genet.">
        <title>Population sequencing reveals clonal diversity and ancestral inbreeding in the grapevine cultivar Chardonnay.</title>
        <authorList>
            <person name="Roach M.J."/>
            <person name="Johnson D.L."/>
            <person name="Bohlmann J."/>
            <person name="van Vuuren H.J."/>
            <person name="Jones S.J."/>
            <person name="Pretorius I.S."/>
            <person name="Schmidt S.A."/>
            <person name="Borneman A.R."/>
        </authorList>
    </citation>
    <scope>NUCLEOTIDE SEQUENCE [LARGE SCALE GENOMIC DNA]</scope>
    <source>
        <strain evidence="3">cv. Chardonnay</strain>
        <tissue evidence="2">Leaf</tissue>
    </source>
</reference>
<evidence type="ECO:0000313" key="2">
    <source>
        <dbReference type="EMBL" id="RVW99486.1"/>
    </source>
</evidence>
<proteinExistence type="predicted"/>
<organism evidence="2 3">
    <name type="scientific">Vitis vinifera</name>
    <name type="common">Grape</name>
    <dbReference type="NCBI Taxonomy" id="29760"/>
    <lineage>
        <taxon>Eukaryota</taxon>
        <taxon>Viridiplantae</taxon>
        <taxon>Streptophyta</taxon>
        <taxon>Embryophyta</taxon>
        <taxon>Tracheophyta</taxon>
        <taxon>Spermatophyta</taxon>
        <taxon>Magnoliopsida</taxon>
        <taxon>eudicotyledons</taxon>
        <taxon>Gunneridae</taxon>
        <taxon>Pentapetalae</taxon>
        <taxon>rosids</taxon>
        <taxon>Vitales</taxon>
        <taxon>Vitaceae</taxon>
        <taxon>Viteae</taxon>
        <taxon>Vitis</taxon>
    </lineage>
</organism>